<feature type="compositionally biased region" description="Basic residues" evidence="1">
    <location>
        <begin position="43"/>
        <end position="52"/>
    </location>
</feature>
<dbReference type="AlphaFoldDB" id="A0AAE1XH16"/>
<feature type="compositionally biased region" description="Basic and acidic residues" evidence="1">
    <location>
        <begin position="243"/>
        <end position="254"/>
    </location>
</feature>
<dbReference type="PANTHER" id="PTHR35322:SF2">
    <property type="entry name" value="PROTEIN CPR-5"/>
    <property type="match status" value="1"/>
</dbReference>
<feature type="compositionally biased region" description="Polar residues" evidence="1">
    <location>
        <begin position="255"/>
        <end position="267"/>
    </location>
</feature>
<sequence length="646" mass="71675">MDAHHHHPTVLNGTATVIPPEEIPPDLSSFRTIDDPKSATTIAKRKNRKKKQTLGTDSASSASSSNRCCETSSLQKGLKILRNPRRVRVGSLTTTRRRVDPSELDALGLPLGMSIAAVVAQFIIPQPMIWVEFEWIRHLGFGEKNAAGEKMSVDHLSGICILAVRESLGNVFGDKFDNFVTNFEKSFRSTLMTLRLISDSSQSGGQLQGPGFRGSSSSTTRNFSSPDKLKDSACTSGATDGLESLHHRSNKEQHQTAAFQDSASTSPDRIEDSAVTSGGRDGLESLSCRSNTDRQCCTSEQMEENAMMNLMNRQLILHDIQPEQQLACVSASTSSFNSGVNQTMLSTIEKSVTEQTRSNDLKTFEIGLIMKKLQLKERQLTLNSDSNLLERWKLSMGFSKASFKAEKFKTQLQDTRQVELLRKCLDFLVAGLIMMLVSLAYGTYVYSYRRIIEATEVCSPFTVLERKNAAGEKMSVDHLSGESKSWWMPKSMATFNSGLQLLRCQVQVFSRMLFGALMIGAIAVLLIQRSATSHQAMPVTVILLLLGVVCGYAGKFCVDMLGGSGNHWLIYWEALCLLHFFSNTFHSILYFILNGPITVAEKAERSPIFPYWMRRSMFYATLLVLPLLCGFMLCEPVGISISHTNK</sequence>
<feature type="transmembrane region" description="Helical" evidence="2">
    <location>
        <begin position="539"/>
        <end position="558"/>
    </location>
</feature>
<name>A0AAE1XH16_9LAMI</name>
<dbReference type="PANTHER" id="PTHR35322">
    <property type="entry name" value="PROTEIN CPR-5"/>
    <property type="match status" value="1"/>
</dbReference>
<keyword evidence="2" id="KW-1133">Transmembrane helix</keyword>
<dbReference type="GO" id="GO:0006952">
    <property type="term" value="P:defense response"/>
    <property type="evidence" value="ECO:0007669"/>
    <property type="project" value="InterPro"/>
</dbReference>
<comment type="caution">
    <text evidence="3">The sequence shown here is derived from an EMBL/GenBank/DDBJ whole genome shotgun (WGS) entry which is preliminary data.</text>
</comment>
<feature type="region of interest" description="Disordered" evidence="1">
    <location>
        <begin position="200"/>
        <end position="285"/>
    </location>
</feature>
<evidence type="ECO:0000256" key="1">
    <source>
        <dbReference type="SAM" id="MobiDB-lite"/>
    </source>
</evidence>
<feature type="region of interest" description="Disordered" evidence="1">
    <location>
        <begin position="1"/>
        <end position="70"/>
    </location>
</feature>
<organism evidence="3 4">
    <name type="scientific">Sesamum angolense</name>
    <dbReference type="NCBI Taxonomy" id="2727404"/>
    <lineage>
        <taxon>Eukaryota</taxon>
        <taxon>Viridiplantae</taxon>
        <taxon>Streptophyta</taxon>
        <taxon>Embryophyta</taxon>
        <taxon>Tracheophyta</taxon>
        <taxon>Spermatophyta</taxon>
        <taxon>Magnoliopsida</taxon>
        <taxon>eudicotyledons</taxon>
        <taxon>Gunneridae</taxon>
        <taxon>Pentapetalae</taxon>
        <taxon>asterids</taxon>
        <taxon>lamiids</taxon>
        <taxon>Lamiales</taxon>
        <taxon>Pedaliaceae</taxon>
        <taxon>Sesamum</taxon>
    </lineage>
</organism>
<gene>
    <name evidence="3" type="ORF">Sango_0233900</name>
</gene>
<feature type="transmembrane region" description="Helical" evidence="2">
    <location>
        <begin position="617"/>
        <end position="641"/>
    </location>
</feature>
<reference evidence="3" key="2">
    <citation type="journal article" date="2024" name="Plant">
        <title>Genomic evolution and insights into agronomic trait innovations of Sesamum species.</title>
        <authorList>
            <person name="Miao H."/>
            <person name="Wang L."/>
            <person name="Qu L."/>
            <person name="Liu H."/>
            <person name="Sun Y."/>
            <person name="Le M."/>
            <person name="Wang Q."/>
            <person name="Wei S."/>
            <person name="Zheng Y."/>
            <person name="Lin W."/>
            <person name="Duan Y."/>
            <person name="Cao H."/>
            <person name="Xiong S."/>
            <person name="Wang X."/>
            <person name="Wei L."/>
            <person name="Li C."/>
            <person name="Ma Q."/>
            <person name="Ju M."/>
            <person name="Zhao R."/>
            <person name="Li G."/>
            <person name="Mu C."/>
            <person name="Tian Q."/>
            <person name="Mei H."/>
            <person name="Zhang T."/>
            <person name="Gao T."/>
            <person name="Zhang H."/>
        </authorList>
    </citation>
    <scope>NUCLEOTIDE SEQUENCE</scope>
    <source>
        <strain evidence="3">K16</strain>
    </source>
</reference>
<evidence type="ECO:0000313" key="3">
    <source>
        <dbReference type="EMBL" id="KAK4411609.1"/>
    </source>
</evidence>
<reference evidence="3" key="1">
    <citation type="submission" date="2020-06" db="EMBL/GenBank/DDBJ databases">
        <authorList>
            <person name="Li T."/>
            <person name="Hu X."/>
            <person name="Zhang T."/>
            <person name="Song X."/>
            <person name="Zhang H."/>
            <person name="Dai N."/>
            <person name="Sheng W."/>
            <person name="Hou X."/>
            <person name="Wei L."/>
        </authorList>
    </citation>
    <scope>NUCLEOTIDE SEQUENCE</scope>
    <source>
        <strain evidence="3">K16</strain>
        <tissue evidence="3">Leaf</tissue>
    </source>
</reference>
<dbReference type="GO" id="GO:0010090">
    <property type="term" value="P:trichome morphogenesis"/>
    <property type="evidence" value="ECO:0007669"/>
    <property type="project" value="InterPro"/>
</dbReference>
<proteinExistence type="predicted"/>
<evidence type="ECO:0000256" key="2">
    <source>
        <dbReference type="SAM" id="Phobius"/>
    </source>
</evidence>
<keyword evidence="2" id="KW-0472">Membrane</keyword>
<keyword evidence="2" id="KW-0812">Transmembrane</keyword>
<feature type="transmembrane region" description="Helical" evidence="2">
    <location>
        <begin position="570"/>
        <end position="593"/>
    </location>
</feature>
<evidence type="ECO:0000313" key="4">
    <source>
        <dbReference type="Proteomes" id="UP001289374"/>
    </source>
</evidence>
<protein>
    <submittedName>
        <fullName evidence="3">Protein CPR-5</fullName>
    </submittedName>
</protein>
<dbReference type="GO" id="GO:0010150">
    <property type="term" value="P:leaf senescence"/>
    <property type="evidence" value="ECO:0007669"/>
    <property type="project" value="InterPro"/>
</dbReference>
<keyword evidence="4" id="KW-1185">Reference proteome</keyword>
<dbReference type="EMBL" id="JACGWL010000001">
    <property type="protein sequence ID" value="KAK4411609.1"/>
    <property type="molecule type" value="Genomic_DNA"/>
</dbReference>
<feature type="compositionally biased region" description="Low complexity" evidence="1">
    <location>
        <begin position="213"/>
        <end position="226"/>
    </location>
</feature>
<dbReference type="InterPro" id="IPR044708">
    <property type="entry name" value="CPR5"/>
</dbReference>
<dbReference type="Proteomes" id="UP001289374">
    <property type="component" value="Unassembled WGS sequence"/>
</dbReference>
<accession>A0AAE1XH16</accession>
<feature type="transmembrane region" description="Helical" evidence="2">
    <location>
        <begin position="508"/>
        <end position="527"/>
    </location>
</feature>
<feature type="transmembrane region" description="Helical" evidence="2">
    <location>
        <begin position="427"/>
        <end position="446"/>
    </location>
</feature>